<dbReference type="Proteomes" id="UP000094112">
    <property type="component" value="Unassembled WGS sequence"/>
</dbReference>
<dbReference type="PANTHER" id="PTHR28186">
    <property type="entry name" value="MEIOTICALLY UP-REGULATED GENE 9 PROTEIN"/>
    <property type="match status" value="1"/>
</dbReference>
<dbReference type="Pfam" id="PF10295">
    <property type="entry name" value="DUF2406"/>
    <property type="match status" value="1"/>
</dbReference>
<evidence type="ECO:0000313" key="3">
    <source>
        <dbReference type="Proteomes" id="UP000094112"/>
    </source>
</evidence>
<dbReference type="InterPro" id="IPR018809">
    <property type="entry name" value="DUF2406"/>
</dbReference>
<feature type="region of interest" description="Disordered" evidence="1">
    <location>
        <begin position="1"/>
        <end position="25"/>
    </location>
</feature>
<dbReference type="GeneID" id="30203564"/>
<gene>
    <name evidence="2" type="ORF">WICANDRAFT_91749</name>
</gene>
<evidence type="ECO:0000256" key="1">
    <source>
        <dbReference type="SAM" id="MobiDB-lite"/>
    </source>
</evidence>
<keyword evidence="3" id="KW-1185">Reference proteome</keyword>
<proteinExistence type="predicted"/>
<evidence type="ECO:0000313" key="2">
    <source>
        <dbReference type="EMBL" id="ODQ59818.1"/>
    </source>
</evidence>
<dbReference type="OrthoDB" id="5330253at2759"/>
<protein>
    <submittedName>
        <fullName evidence="2">Uncharacterized protein</fullName>
    </submittedName>
</protein>
<feature type="compositionally biased region" description="Polar residues" evidence="1">
    <location>
        <begin position="1"/>
        <end position="14"/>
    </location>
</feature>
<dbReference type="PANTHER" id="PTHR28186:SF1">
    <property type="entry name" value="MEIOTICALLY UP-REGULATED GENE 9 PROTEIN"/>
    <property type="match status" value="1"/>
</dbReference>
<organism evidence="2 3">
    <name type="scientific">Wickerhamomyces anomalus (strain ATCC 58044 / CBS 1984 / NCYC 433 / NRRL Y-366-8)</name>
    <name type="common">Yeast</name>
    <name type="synonym">Hansenula anomala</name>
    <dbReference type="NCBI Taxonomy" id="683960"/>
    <lineage>
        <taxon>Eukaryota</taxon>
        <taxon>Fungi</taxon>
        <taxon>Dikarya</taxon>
        <taxon>Ascomycota</taxon>
        <taxon>Saccharomycotina</taxon>
        <taxon>Saccharomycetes</taxon>
        <taxon>Phaffomycetales</taxon>
        <taxon>Wickerhamomycetaceae</taxon>
        <taxon>Wickerhamomyces</taxon>
    </lineage>
</organism>
<dbReference type="EMBL" id="KV454210">
    <property type="protein sequence ID" value="ODQ59818.1"/>
    <property type="molecule type" value="Genomic_DNA"/>
</dbReference>
<name>A0A1E3P3C9_WICAA</name>
<accession>A0A1E3P3C9</accession>
<dbReference type="AlphaFoldDB" id="A0A1E3P3C9"/>
<sequence length="231" mass="26149">MGLFRKNSNASQHSGGSGGKPAKLQITKDDERAYKVRTGSVHDPILQAVNEAQPFEEAALDQQLEGNSNSSLTRQSYNMMASNGGFYDVFGKPIHQPDISNPTRARDERPLDTIRGFEYSITGDLSYKDRLESDNLGFRVRNDFPSFAGGNPYGAGAAAVFLEINKLLNKVFMKPLLKKLKLLKRRRDFSVERRNEELHGTILTIFERMVLLYDYYEYLGRKDMIVTLAGW</sequence>
<reference evidence="2 3" key="1">
    <citation type="journal article" date="2016" name="Proc. Natl. Acad. Sci. U.S.A.">
        <title>Comparative genomics of biotechnologically important yeasts.</title>
        <authorList>
            <person name="Riley R."/>
            <person name="Haridas S."/>
            <person name="Wolfe K.H."/>
            <person name="Lopes M.R."/>
            <person name="Hittinger C.T."/>
            <person name="Goeker M."/>
            <person name="Salamov A.A."/>
            <person name="Wisecaver J.H."/>
            <person name="Long T.M."/>
            <person name="Calvey C.H."/>
            <person name="Aerts A.L."/>
            <person name="Barry K.W."/>
            <person name="Choi C."/>
            <person name="Clum A."/>
            <person name="Coughlan A.Y."/>
            <person name="Deshpande S."/>
            <person name="Douglass A.P."/>
            <person name="Hanson S.J."/>
            <person name="Klenk H.-P."/>
            <person name="LaButti K.M."/>
            <person name="Lapidus A."/>
            <person name="Lindquist E.A."/>
            <person name="Lipzen A.M."/>
            <person name="Meier-Kolthoff J.P."/>
            <person name="Ohm R.A."/>
            <person name="Otillar R.P."/>
            <person name="Pangilinan J.L."/>
            <person name="Peng Y."/>
            <person name="Rokas A."/>
            <person name="Rosa C.A."/>
            <person name="Scheuner C."/>
            <person name="Sibirny A.A."/>
            <person name="Slot J.C."/>
            <person name="Stielow J.B."/>
            <person name="Sun H."/>
            <person name="Kurtzman C.P."/>
            <person name="Blackwell M."/>
            <person name="Grigoriev I.V."/>
            <person name="Jeffries T.W."/>
        </authorList>
    </citation>
    <scope>NUCLEOTIDE SEQUENCE [LARGE SCALE GENOMIC DNA]</scope>
    <source>
        <strain evidence="3">ATCC 58044 / CBS 1984 / NCYC 433 / NRRL Y-366-8</strain>
    </source>
</reference>
<dbReference type="RefSeq" id="XP_019039025.1">
    <property type="nucleotide sequence ID" value="XM_019186318.1"/>
</dbReference>